<proteinExistence type="predicted"/>
<dbReference type="NCBIfam" id="NF005255">
    <property type="entry name" value="PRK06762.2-2"/>
    <property type="match status" value="1"/>
</dbReference>
<dbReference type="OrthoDB" id="9781848at2"/>
<keyword evidence="2" id="KW-1185">Reference proteome</keyword>
<evidence type="ECO:0000313" key="1">
    <source>
        <dbReference type="EMBL" id="TYC47360.1"/>
    </source>
</evidence>
<dbReference type="Gene3D" id="3.40.50.300">
    <property type="entry name" value="P-loop containing nucleotide triphosphate hydrolases"/>
    <property type="match status" value="1"/>
</dbReference>
<accession>A0A6P2CN48</accession>
<protein>
    <recommendedName>
        <fullName evidence="3">Kinase</fullName>
    </recommendedName>
</protein>
<dbReference type="AlphaFoldDB" id="A0A6P2CN48"/>
<dbReference type="RefSeq" id="WP_148605058.1">
    <property type="nucleotide sequence ID" value="NZ_BSUV01000001.1"/>
</dbReference>
<dbReference type="Pfam" id="PF13671">
    <property type="entry name" value="AAA_33"/>
    <property type="match status" value="1"/>
</dbReference>
<dbReference type="Proteomes" id="UP000442244">
    <property type="component" value="Unassembled WGS sequence"/>
</dbReference>
<dbReference type="EMBL" id="SDGY01000001">
    <property type="protein sequence ID" value="TYC47360.1"/>
    <property type="molecule type" value="Genomic_DNA"/>
</dbReference>
<evidence type="ECO:0000313" key="2">
    <source>
        <dbReference type="Proteomes" id="UP000442244"/>
    </source>
</evidence>
<gene>
    <name evidence="1" type="ORF">ESZ47_04260</name>
</gene>
<dbReference type="InterPro" id="IPR027417">
    <property type="entry name" value="P-loop_NTPase"/>
</dbReference>
<organism evidence="1 2">
    <name type="scientific">Leuconostoc litchii</name>
    <dbReference type="NCBI Taxonomy" id="1981069"/>
    <lineage>
        <taxon>Bacteria</taxon>
        <taxon>Bacillati</taxon>
        <taxon>Bacillota</taxon>
        <taxon>Bacilli</taxon>
        <taxon>Lactobacillales</taxon>
        <taxon>Lactobacillaceae</taxon>
        <taxon>Leuconostoc</taxon>
    </lineage>
</organism>
<comment type="caution">
    <text evidence="1">The sequence shown here is derived from an EMBL/GenBank/DDBJ whole genome shotgun (WGS) entry which is preliminary data.</text>
</comment>
<sequence>MTTLIVIRGNSGSGKTTLAHLLHNQLTESLLLSQDVIRRDMLQVDDKPGNLAISLMTEILKFGQQQEKFVILEGILGASVYGQMLSDQLQLFDKTIVIYYQLTLAETIRRHHMKSTTNFTTKDLQKWYQKDDRLALSGELIFDESVSLEMAEQQILAKIK</sequence>
<name>A0A6P2CN48_9LACO</name>
<evidence type="ECO:0008006" key="3">
    <source>
        <dbReference type="Google" id="ProtNLM"/>
    </source>
</evidence>
<dbReference type="SUPFAM" id="SSF52540">
    <property type="entry name" value="P-loop containing nucleoside triphosphate hydrolases"/>
    <property type="match status" value="1"/>
</dbReference>
<reference evidence="1 2" key="1">
    <citation type="submission" date="2019-01" db="EMBL/GenBank/DDBJ databases">
        <title>Leuconostoc litchii sp. nov., a novel lactic acid bacterium isolated from lychee.</title>
        <authorList>
            <person name="Wang L.-T."/>
        </authorList>
    </citation>
    <scope>NUCLEOTIDE SEQUENCE [LARGE SCALE GENOMIC DNA]</scope>
    <source>
        <strain evidence="1 2">MB7</strain>
    </source>
</reference>